<dbReference type="PANTHER" id="PTHR23502:SF132">
    <property type="entry name" value="POLYAMINE TRANSPORTER 2-RELATED"/>
    <property type="match status" value="1"/>
</dbReference>
<evidence type="ECO:0000259" key="7">
    <source>
        <dbReference type="PROSITE" id="PS50850"/>
    </source>
</evidence>
<dbReference type="OrthoDB" id="446239at2759"/>
<dbReference type="GO" id="GO:1990961">
    <property type="term" value="P:xenobiotic detoxification by transmembrane export across the plasma membrane"/>
    <property type="evidence" value="ECO:0007669"/>
    <property type="project" value="TreeGrafter"/>
</dbReference>
<evidence type="ECO:0000313" key="8">
    <source>
        <dbReference type="EMBL" id="CAI4020397.1"/>
    </source>
</evidence>
<dbReference type="GO" id="GO:0005886">
    <property type="term" value="C:plasma membrane"/>
    <property type="evidence" value="ECO:0007669"/>
    <property type="project" value="TreeGrafter"/>
</dbReference>
<dbReference type="GO" id="GO:0022857">
    <property type="term" value="F:transmembrane transporter activity"/>
    <property type="evidence" value="ECO:0007669"/>
    <property type="project" value="InterPro"/>
</dbReference>
<keyword evidence="3 6" id="KW-0812">Transmembrane</keyword>
<sequence length="469" mass="51047">MASLGAAVQDATTYLDEKTVFFLQHKAILEKRLVVRPDVFMVLSGFAMGLLPFLFLCSRSELKAPASKELAPVTLCLLALTGGLDFFCTDQYQPSMPDMATAFNVTKSSMSLTIQAHQVFCGLATLIFGPVSDYIGRRKVFLFLQLLLGLLAQGAPSYHWFVVGRVLQGTGSSSIAIVLAISRDCYEKEEERLKVGGLLFACMLLGPLIAPPIGGFLATRFGWRSSFFMLAGVSSSIFLCSYFLVPETSPKAPKSSYLRAVWRIVANKRRFLLLLLMALYKSTFSILDNNNAFMLETFLGAPIQQASFMVSILALSGASGVLASSLLGRKPVEVMKLTMPVVFIVATCDLLVGLFSSKNLKLYLACICFRHFVIMLPNMAANIDFLQDLEDIAGMASSVQTAGVFSMASLFALPALLSEKQGPGGMLCVLATIIFLSQLLASAILREIGIWPMVTRAEWLVSKSPGIYS</sequence>
<protein>
    <recommendedName>
        <fullName evidence="7">Major facilitator superfamily (MFS) profile domain-containing protein</fullName>
    </recommendedName>
</protein>
<keyword evidence="4 6" id="KW-1133">Transmembrane helix</keyword>
<name>A0A9P1GSV0_9DINO</name>
<evidence type="ECO:0000256" key="5">
    <source>
        <dbReference type="ARBA" id="ARBA00023136"/>
    </source>
</evidence>
<dbReference type="InterPro" id="IPR020846">
    <property type="entry name" value="MFS_dom"/>
</dbReference>
<keyword evidence="5 6" id="KW-0472">Membrane</keyword>
<dbReference type="EMBL" id="CAMXCT030006808">
    <property type="protein sequence ID" value="CAL4807709.1"/>
    <property type="molecule type" value="Genomic_DNA"/>
</dbReference>
<feature type="transmembrane region" description="Helical" evidence="6">
    <location>
        <begin position="339"/>
        <end position="356"/>
    </location>
</feature>
<dbReference type="PROSITE" id="PS50850">
    <property type="entry name" value="MFS"/>
    <property type="match status" value="1"/>
</dbReference>
<feature type="transmembrane region" description="Helical" evidence="6">
    <location>
        <begin position="362"/>
        <end position="380"/>
    </location>
</feature>
<dbReference type="Proteomes" id="UP001152797">
    <property type="component" value="Unassembled WGS sequence"/>
</dbReference>
<dbReference type="EMBL" id="CAMXCT020006808">
    <property type="protein sequence ID" value="CAL1173772.1"/>
    <property type="molecule type" value="Genomic_DNA"/>
</dbReference>
<dbReference type="InterPro" id="IPR036259">
    <property type="entry name" value="MFS_trans_sf"/>
</dbReference>
<evidence type="ECO:0000256" key="6">
    <source>
        <dbReference type="SAM" id="Phobius"/>
    </source>
</evidence>
<dbReference type="EMBL" id="CAMXCT010006808">
    <property type="protein sequence ID" value="CAI4020397.1"/>
    <property type="molecule type" value="Genomic_DNA"/>
</dbReference>
<feature type="transmembrane region" description="Helical" evidence="6">
    <location>
        <begin position="225"/>
        <end position="245"/>
    </location>
</feature>
<feature type="transmembrane region" description="Helical" evidence="6">
    <location>
        <begin position="108"/>
        <end position="128"/>
    </location>
</feature>
<dbReference type="Pfam" id="PF07690">
    <property type="entry name" value="MFS_1"/>
    <property type="match status" value="1"/>
</dbReference>
<gene>
    <name evidence="8" type="ORF">C1SCF055_LOCUS44816</name>
</gene>
<feature type="transmembrane region" description="Helical" evidence="6">
    <location>
        <begin position="39"/>
        <end position="58"/>
    </location>
</feature>
<feature type="transmembrane region" description="Helical" evidence="6">
    <location>
        <begin position="307"/>
        <end position="327"/>
    </location>
</feature>
<reference evidence="8" key="1">
    <citation type="submission" date="2022-10" db="EMBL/GenBank/DDBJ databases">
        <authorList>
            <person name="Chen Y."/>
            <person name="Dougan E. K."/>
            <person name="Chan C."/>
            <person name="Rhodes N."/>
            <person name="Thang M."/>
        </authorList>
    </citation>
    <scope>NUCLEOTIDE SEQUENCE</scope>
</reference>
<feature type="transmembrane region" description="Helical" evidence="6">
    <location>
        <begin position="271"/>
        <end position="287"/>
    </location>
</feature>
<keyword evidence="2" id="KW-0813">Transport</keyword>
<organism evidence="8">
    <name type="scientific">Cladocopium goreaui</name>
    <dbReference type="NCBI Taxonomy" id="2562237"/>
    <lineage>
        <taxon>Eukaryota</taxon>
        <taxon>Sar</taxon>
        <taxon>Alveolata</taxon>
        <taxon>Dinophyceae</taxon>
        <taxon>Suessiales</taxon>
        <taxon>Symbiodiniaceae</taxon>
        <taxon>Cladocopium</taxon>
    </lineage>
</organism>
<feature type="transmembrane region" description="Helical" evidence="6">
    <location>
        <begin position="392"/>
        <end position="417"/>
    </location>
</feature>
<dbReference type="Gene3D" id="1.20.1720.10">
    <property type="entry name" value="Multidrug resistance protein D"/>
    <property type="match status" value="1"/>
</dbReference>
<accession>A0A9P1GSV0</accession>
<evidence type="ECO:0000313" key="10">
    <source>
        <dbReference type="Proteomes" id="UP001152797"/>
    </source>
</evidence>
<feature type="domain" description="Major facilitator superfamily (MFS) profile" evidence="7">
    <location>
        <begin position="71"/>
        <end position="469"/>
    </location>
</feature>
<feature type="transmembrane region" description="Helical" evidence="6">
    <location>
        <begin position="198"/>
        <end position="219"/>
    </location>
</feature>
<feature type="transmembrane region" description="Helical" evidence="6">
    <location>
        <begin position="423"/>
        <end position="445"/>
    </location>
</feature>
<dbReference type="InterPro" id="IPR011701">
    <property type="entry name" value="MFS"/>
</dbReference>
<comment type="caution">
    <text evidence="8">The sequence shown here is derived from an EMBL/GenBank/DDBJ whole genome shotgun (WGS) entry which is preliminary data.</text>
</comment>
<evidence type="ECO:0000256" key="3">
    <source>
        <dbReference type="ARBA" id="ARBA00022692"/>
    </source>
</evidence>
<proteinExistence type="predicted"/>
<keyword evidence="10" id="KW-1185">Reference proteome</keyword>
<feature type="transmembrane region" description="Helical" evidence="6">
    <location>
        <begin position="70"/>
        <end position="88"/>
    </location>
</feature>
<dbReference type="SUPFAM" id="SSF103473">
    <property type="entry name" value="MFS general substrate transporter"/>
    <property type="match status" value="1"/>
</dbReference>
<comment type="subcellular location">
    <subcellularLocation>
        <location evidence="1">Membrane</location>
        <topology evidence="1">Multi-pass membrane protein</topology>
    </subcellularLocation>
</comment>
<evidence type="ECO:0000256" key="1">
    <source>
        <dbReference type="ARBA" id="ARBA00004141"/>
    </source>
</evidence>
<feature type="transmembrane region" description="Helical" evidence="6">
    <location>
        <begin position="140"/>
        <end position="161"/>
    </location>
</feature>
<dbReference type="AlphaFoldDB" id="A0A9P1GSV0"/>
<reference evidence="9 10" key="2">
    <citation type="submission" date="2024-05" db="EMBL/GenBank/DDBJ databases">
        <authorList>
            <person name="Chen Y."/>
            <person name="Shah S."/>
            <person name="Dougan E. K."/>
            <person name="Thang M."/>
            <person name="Chan C."/>
        </authorList>
    </citation>
    <scope>NUCLEOTIDE SEQUENCE [LARGE SCALE GENOMIC DNA]</scope>
</reference>
<dbReference type="PANTHER" id="PTHR23502">
    <property type="entry name" value="MAJOR FACILITATOR SUPERFAMILY"/>
    <property type="match status" value="1"/>
</dbReference>
<evidence type="ECO:0000256" key="4">
    <source>
        <dbReference type="ARBA" id="ARBA00022989"/>
    </source>
</evidence>
<evidence type="ECO:0000313" key="9">
    <source>
        <dbReference type="EMBL" id="CAL4807709.1"/>
    </source>
</evidence>
<evidence type="ECO:0000256" key="2">
    <source>
        <dbReference type="ARBA" id="ARBA00022448"/>
    </source>
</evidence>